<organism evidence="3 4">
    <name type="scientific">Aspergillus parasiticus (strain ATCC 56775 / NRRL 5862 / SRRC 143 / SU-1)</name>
    <dbReference type="NCBI Taxonomy" id="1403190"/>
    <lineage>
        <taxon>Eukaryota</taxon>
        <taxon>Fungi</taxon>
        <taxon>Dikarya</taxon>
        <taxon>Ascomycota</taxon>
        <taxon>Pezizomycotina</taxon>
        <taxon>Eurotiomycetes</taxon>
        <taxon>Eurotiomycetidae</taxon>
        <taxon>Eurotiales</taxon>
        <taxon>Aspergillaceae</taxon>
        <taxon>Aspergillus</taxon>
        <taxon>Aspergillus subgen. Circumdati</taxon>
    </lineage>
</organism>
<protein>
    <recommendedName>
        <fullName evidence="2">Peroxin/Ferlin domain-containing protein</fullName>
    </recommendedName>
</protein>
<feature type="region of interest" description="Disordered" evidence="1">
    <location>
        <begin position="678"/>
        <end position="730"/>
    </location>
</feature>
<dbReference type="GO" id="GO:0016020">
    <property type="term" value="C:membrane"/>
    <property type="evidence" value="ECO:0007669"/>
    <property type="project" value="InterPro"/>
</dbReference>
<feature type="compositionally biased region" description="Polar residues" evidence="1">
    <location>
        <begin position="283"/>
        <end position="295"/>
    </location>
</feature>
<dbReference type="InterPro" id="IPR006614">
    <property type="entry name" value="Peroxin/Ferlin"/>
</dbReference>
<dbReference type="PANTHER" id="PTHR23250:SF1">
    <property type="entry name" value="TECTONIN BETA-PROPELLER REPEAT-CONTAINING PROTEIN 1"/>
    <property type="match status" value="1"/>
</dbReference>
<dbReference type="EMBL" id="JZEE01000383">
    <property type="protein sequence ID" value="KJK64837.1"/>
    <property type="molecule type" value="Genomic_DNA"/>
</dbReference>
<dbReference type="Proteomes" id="UP000033540">
    <property type="component" value="Unassembled WGS sequence"/>
</dbReference>
<sequence length="1358" mass="154502">MENRPSLNLIDNTSPTRRLSDDEGLSEVTTADDLSRNTSRRWKKPSVRRELTKRKYKKWQPHKLGITDDDADRRPSDARLSLTATYTNTEGESLVDASTVPTTEQRDFGAAEQENDDPESVTGHGVRGLKPGSELDILYENQRGWFFFGIPLYSHGSLLHFDPSAWVTYDFRDSPVNITNAQVPDPSWEWAWKTWYVDMSGDVDDQGWQYSFSFSSSAWHGSHPWFHSFVRRRRWVRLRVKKASERSRRGRSGFEMAHMLNEDYFTIHTAKKKRAASAGRGSQGPSTHLSRATTNVDEEGPIEEIGNIPTLMYALKNAMIDREKFDLFRRFVAEGGQELYYLDGKMQDIMALFVFQASRWQLVTYMTGLIEELSGKETESSGMDAEETRRQKDYLSKAVATAKHYLTGPEILAPEGRLPAREMSEMLDLTPEAKRESLLSRSSGKFSHKPIDNGGEIKGIPQAAEIGREGHIYQISAPESFARSLKKRPLCTGANPDSPATLRPFHDSGTCSVYSSMLSRGRPCLKRRVLSTVLDTVAAGPDEPLLFLYPRWFTAAVRQRRSISSIKCTSKCTARLCNAGGFVPGTRRRLSLGGSTKRWASSNSAAKSDVTEETGSSQQNVEPGATLESGLDGEKGGEVKHDGVNPPKNTTSPKPSLPDSPERSKLLEERRKRLFNIFADIDSKPSRPSPPPPPKSNAPRGRDLKTHARPLAAPPKIQSHERARATMKSLSVRDRRKLRCRLFFTKRMNPEAKWRWTLWTKLEELFERMEQNTTVWKKRGIKNKEMLLPEETVALLAGATDMAMKENIWYVPMHNGCKVHVLHPRESEGQYRKVVLSGSERVVELVGDRIAHAKSLQEMGDPLVDIRKPPIPVFPSLETMARKNIPIPIIRGVWDFYKSAKDPANLETLLPLSQNLSSVREFAEHVDEVARSLPSYKASPEYSHQKQVAKSLLSLFQNERYHGYLSTAALNTALSFLLDHEFVRYARMIFLRAEHVVTVDSFNILLKFAAQKQDMRLFRQFLLTMPRLNIRPNPYTWLTFLDCLVSPKAKANLVSRMMQKGYLNESSAMRTALQVTIQNTFRAHLESGKSVDSFFNMLIETQGTNWFPPSLINQMLNVAARRKDFSAMERLLQICKQQGFAVKGSTVNQIVLLFRKDIFSLLRFLFRFIDRPERVLTKDSWEKLFLMAFKGRHYNICRVLWRYACMYRGVTYNMRQSVLTSLLRNTSFRKTGGQYNQLWLTSAGKVIVGIDLHLPNYPLNESLADLVPSEFSRNPVASLATGFKPTGGEREKQQLLASKLTLRDTEVGPMYRPSRSLNIMLEAAAVLDQEWKTVPRPTQWLMQNAIKVSVKRKSDYLQ</sequence>
<feature type="region of interest" description="Disordered" evidence="1">
    <location>
        <begin position="107"/>
        <end position="127"/>
    </location>
</feature>
<comment type="caution">
    <text evidence="3">The sequence shown here is derived from an EMBL/GenBank/DDBJ whole genome shotgun (WGS) entry which is preliminary data.</text>
</comment>
<evidence type="ECO:0000313" key="3">
    <source>
        <dbReference type="EMBL" id="KJK64837.1"/>
    </source>
</evidence>
<feature type="compositionally biased region" description="Basic residues" evidence="1">
    <location>
        <begin position="38"/>
        <end position="49"/>
    </location>
</feature>
<feature type="compositionally biased region" description="Basic and acidic residues" evidence="1">
    <location>
        <begin position="632"/>
        <end position="643"/>
    </location>
</feature>
<reference evidence="3 4" key="1">
    <citation type="submission" date="2015-02" db="EMBL/GenBank/DDBJ databases">
        <title>Draft genome sequence of Aspergillus parasiticus SU-1.</title>
        <authorList>
            <person name="Yu J."/>
            <person name="Fedorova N."/>
            <person name="Yin Y."/>
            <person name="Losada L."/>
            <person name="Zafar N."/>
            <person name="Taujale R."/>
            <person name="Ehrlich K.C."/>
            <person name="Bhatnagar D."/>
            <person name="Cleveland T.E."/>
            <person name="Bennett J.W."/>
            <person name="Nierman W.C."/>
        </authorList>
    </citation>
    <scope>NUCLEOTIDE SEQUENCE [LARGE SCALE GENOMIC DNA]</scope>
    <source>
        <strain evidence="4">ATCC 56775 / NRRL 5862 / SRRC 143 / SU-1</strain>
    </source>
</reference>
<feature type="domain" description="Peroxin/Ferlin" evidence="2">
    <location>
        <begin position="207"/>
        <end position="242"/>
    </location>
</feature>
<evidence type="ECO:0000313" key="4">
    <source>
        <dbReference type="Proteomes" id="UP000033540"/>
    </source>
</evidence>
<name>A0A0F0IDH8_ASPPU</name>
<feature type="region of interest" description="Disordered" evidence="1">
    <location>
        <begin position="587"/>
        <end position="663"/>
    </location>
</feature>
<feature type="region of interest" description="Disordered" evidence="1">
    <location>
        <begin position="275"/>
        <end position="301"/>
    </location>
</feature>
<dbReference type="OrthoDB" id="72441at2759"/>
<gene>
    <name evidence="3" type="ORF">P875_00010904</name>
</gene>
<feature type="compositionally biased region" description="Polar residues" evidence="1">
    <location>
        <begin position="1"/>
        <end position="17"/>
    </location>
</feature>
<dbReference type="Gene3D" id="1.25.40.10">
    <property type="entry name" value="Tetratricopeptide repeat domain"/>
    <property type="match status" value="1"/>
</dbReference>
<dbReference type="PANTHER" id="PTHR23250">
    <property type="entry name" value="DYSFERLIN-RELATED"/>
    <property type="match status" value="1"/>
</dbReference>
<proteinExistence type="predicted"/>
<evidence type="ECO:0000259" key="2">
    <source>
        <dbReference type="SMART" id="SM00694"/>
    </source>
</evidence>
<feature type="compositionally biased region" description="Pro residues" evidence="1">
    <location>
        <begin position="687"/>
        <end position="696"/>
    </location>
</feature>
<dbReference type="InterPro" id="IPR051513">
    <property type="entry name" value="Tectonin_beta-prop"/>
</dbReference>
<evidence type="ECO:0000256" key="1">
    <source>
        <dbReference type="SAM" id="MobiDB-lite"/>
    </source>
</evidence>
<accession>A0A0F0IDH8</accession>
<dbReference type="InterPro" id="IPR011990">
    <property type="entry name" value="TPR-like_helical_dom_sf"/>
</dbReference>
<feature type="region of interest" description="Disordered" evidence="1">
    <location>
        <begin position="1"/>
        <end position="49"/>
    </location>
</feature>
<dbReference type="STRING" id="1403190.A0A0F0IDH8"/>
<dbReference type="SMART" id="SM00694">
    <property type="entry name" value="DysFC"/>
    <property type="match status" value="1"/>
</dbReference>